<comment type="caution">
    <text evidence="1">The sequence shown here is derived from an EMBL/GenBank/DDBJ whole genome shotgun (WGS) entry which is preliminary data.</text>
</comment>
<sequence length="51" mass="5394">MALAQHNTPNTAGQVQPAHWLESTLQIEACLATVACSRSPDTAHMHGVQGI</sequence>
<accession>G9NMI7</accession>
<evidence type="ECO:0000313" key="1">
    <source>
        <dbReference type="EMBL" id="EHK48118.1"/>
    </source>
</evidence>
<organism evidence="1 2">
    <name type="scientific">Hypocrea atroviridis (strain ATCC 20476 / IMI 206040)</name>
    <name type="common">Trichoderma atroviride</name>
    <dbReference type="NCBI Taxonomy" id="452589"/>
    <lineage>
        <taxon>Eukaryota</taxon>
        <taxon>Fungi</taxon>
        <taxon>Dikarya</taxon>
        <taxon>Ascomycota</taxon>
        <taxon>Pezizomycotina</taxon>
        <taxon>Sordariomycetes</taxon>
        <taxon>Hypocreomycetidae</taxon>
        <taxon>Hypocreales</taxon>
        <taxon>Hypocreaceae</taxon>
        <taxon>Trichoderma</taxon>
    </lineage>
</organism>
<dbReference type="HOGENOM" id="CLU_3106674_0_0_1"/>
<evidence type="ECO:0000313" key="2">
    <source>
        <dbReference type="Proteomes" id="UP000005426"/>
    </source>
</evidence>
<keyword evidence="2" id="KW-1185">Reference proteome</keyword>
<protein>
    <submittedName>
        <fullName evidence="1">Uncharacterized protein</fullName>
    </submittedName>
</protein>
<reference evidence="1 2" key="1">
    <citation type="journal article" date="2011" name="Genome Biol.">
        <title>Comparative genome sequence analysis underscores mycoparasitism as the ancestral life style of Trichoderma.</title>
        <authorList>
            <person name="Kubicek C.P."/>
            <person name="Herrera-Estrella A."/>
            <person name="Seidl-Seiboth V."/>
            <person name="Martinez D.A."/>
            <person name="Druzhinina I.S."/>
            <person name="Thon M."/>
            <person name="Zeilinger S."/>
            <person name="Casas-Flores S."/>
            <person name="Horwitz B.A."/>
            <person name="Mukherjee P.K."/>
            <person name="Mukherjee M."/>
            <person name="Kredics L."/>
            <person name="Alcaraz L.D."/>
            <person name="Aerts A."/>
            <person name="Antal Z."/>
            <person name="Atanasova L."/>
            <person name="Cervantes-Badillo M.G."/>
            <person name="Challacombe J."/>
            <person name="Chertkov O."/>
            <person name="McCluskey K."/>
            <person name="Coulpier F."/>
            <person name="Deshpande N."/>
            <person name="von Doehren H."/>
            <person name="Ebbole D.J."/>
            <person name="Esquivel-Naranjo E.U."/>
            <person name="Fekete E."/>
            <person name="Flipphi M."/>
            <person name="Glaser F."/>
            <person name="Gomez-Rodriguez E.Y."/>
            <person name="Gruber S."/>
            <person name="Han C."/>
            <person name="Henrissat B."/>
            <person name="Hermosa R."/>
            <person name="Hernandez-Onate M."/>
            <person name="Karaffa L."/>
            <person name="Kosti I."/>
            <person name="Le Crom S."/>
            <person name="Lindquist E."/>
            <person name="Lucas S."/>
            <person name="Luebeck M."/>
            <person name="Luebeck P.S."/>
            <person name="Margeot A."/>
            <person name="Metz B."/>
            <person name="Misra M."/>
            <person name="Nevalainen H."/>
            <person name="Omann M."/>
            <person name="Packer N."/>
            <person name="Perrone G."/>
            <person name="Uresti-Rivera E.E."/>
            <person name="Salamov A."/>
            <person name="Schmoll M."/>
            <person name="Seiboth B."/>
            <person name="Shapiro H."/>
            <person name="Sukno S."/>
            <person name="Tamayo-Ramos J.A."/>
            <person name="Tisch D."/>
            <person name="Wiest A."/>
            <person name="Wilkinson H.H."/>
            <person name="Zhang M."/>
            <person name="Coutinho P.M."/>
            <person name="Kenerley C.M."/>
            <person name="Monte E."/>
            <person name="Baker S.E."/>
            <person name="Grigoriev I.V."/>
        </authorList>
    </citation>
    <scope>NUCLEOTIDE SEQUENCE [LARGE SCALE GENOMIC DNA]</scope>
    <source>
        <strain evidence="2">ATCC 20476 / IMI 206040</strain>
    </source>
</reference>
<name>G9NMI7_HYPAI</name>
<dbReference type="EMBL" id="ABDG02000019">
    <property type="protein sequence ID" value="EHK48118.1"/>
    <property type="molecule type" value="Genomic_DNA"/>
</dbReference>
<dbReference type="Proteomes" id="UP000005426">
    <property type="component" value="Unassembled WGS sequence"/>
</dbReference>
<dbReference type="AlphaFoldDB" id="G9NMI7"/>
<gene>
    <name evidence="1" type="ORF">TRIATDRAFT_255649</name>
</gene>
<proteinExistence type="predicted"/>